<sequence>MPKLNHQAGENVRKMALKRRIKAITSFVSAGFMALFPLISLLKSLE</sequence>
<protein>
    <submittedName>
        <fullName evidence="2">Uncharacterized protein</fullName>
    </submittedName>
</protein>
<comment type="caution">
    <text evidence="2">The sequence shown here is derived from an EMBL/GenBank/DDBJ whole genome shotgun (WGS) entry which is preliminary data.</text>
</comment>
<keyword evidence="1" id="KW-0472">Membrane</keyword>
<accession>A0ABR8ISB3</accession>
<name>A0ABR8ISB3_APHFL</name>
<organism evidence="2 3">
    <name type="scientific">Aphanizomenon flos-aquae FACHB-1249</name>
    <dbReference type="NCBI Taxonomy" id="2692889"/>
    <lineage>
        <taxon>Bacteria</taxon>
        <taxon>Bacillati</taxon>
        <taxon>Cyanobacteriota</taxon>
        <taxon>Cyanophyceae</taxon>
        <taxon>Nostocales</taxon>
        <taxon>Aphanizomenonaceae</taxon>
        <taxon>Aphanizomenon</taxon>
    </lineage>
</organism>
<dbReference type="Proteomes" id="UP000660270">
    <property type="component" value="Unassembled WGS sequence"/>
</dbReference>
<keyword evidence="1" id="KW-1133">Transmembrane helix</keyword>
<evidence type="ECO:0000313" key="2">
    <source>
        <dbReference type="EMBL" id="MBD2684933.1"/>
    </source>
</evidence>
<keyword evidence="3" id="KW-1185">Reference proteome</keyword>
<keyword evidence="1" id="KW-0812">Transmembrane</keyword>
<dbReference type="EMBL" id="JACJTM010000011">
    <property type="protein sequence ID" value="MBD2684933.1"/>
    <property type="molecule type" value="Genomic_DNA"/>
</dbReference>
<dbReference type="GeneID" id="78217878"/>
<dbReference type="RefSeq" id="WP_190385928.1">
    <property type="nucleotide sequence ID" value="NZ_JACJTM010000011.1"/>
</dbReference>
<evidence type="ECO:0000313" key="3">
    <source>
        <dbReference type="Proteomes" id="UP000660270"/>
    </source>
</evidence>
<evidence type="ECO:0000256" key="1">
    <source>
        <dbReference type="SAM" id="Phobius"/>
    </source>
</evidence>
<gene>
    <name evidence="2" type="ORF">H6G43_06705</name>
</gene>
<reference evidence="2 3" key="1">
    <citation type="journal article" date="2020" name="ISME J.">
        <title>Comparative genomics reveals insights into cyanobacterial evolution and habitat adaptation.</title>
        <authorList>
            <person name="Chen M.Y."/>
            <person name="Teng W.K."/>
            <person name="Zhao L."/>
            <person name="Hu C.X."/>
            <person name="Zhou Y.K."/>
            <person name="Han B.P."/>
            <person name="Song L.R."/>
            <person name="Shu W.S."/>
        </authorList>
    </citation>
    <scope>NUCLEOTIDE SEQUENCE [LARGE SCALE GENOMIC DNA]</scope>
    <source>
        <strain evidence="2 3">FACHB-1249</strain>
    </source>
</reference>
<feature type="transmembrane region" description="Helical" evidence="1">
    <location>
        <begin position="21"/>
        <end position="42"/>
    </location>
</feature>
<proteinExistence type="predicted"/>